<feature type="transmembrane region" description="Helical" evidence="1">
    <location>
        <begin position="80"/>
        <end position="97"/>
    </location>
</feature>
<keyword evidence="1" id="KW-0472">Membrane</keyword>
<dbReference type="PANTHER" id="PTHR23028">
    <property type="entry name" value="ACETYLTRANSFERASE"/>
    <property type="match status" value="1"/>
</dbReference>
<proteinExistence type="predicted"/>
<feature type="transmembrane region" description="Helical" evidence="1">
    <location>
        <begin position="117"/>
        <end position="136"/>
    </location>
</feature>
<feature type="transmembrane region" description="Helical" evidence="1">
    <location>
        <begin position="43"/>
        <end position="60"/>
    </location>
</feature>
<keyword evidence="3" id="KW-0012">Acyltransferase</keyword>
<reference evidence="3 4" key="1">
    <citation type="journal article" date="2017" name="Curr. Microbiol.">
        <title>Lysobacter zhanggongensis sp. nov. Isolated from a Pit Mud.</title>
        <authorList>
            <person name="Zhang X.F."/>
            <person name="Wang H.H."/>
            <person name="Sun X.Y."/>
            <person name="Pan C.M."/>
        </authorList>
    </citation>
    <scope>NUCLEOTIDE SEQUENCE [LARGE SCALE GENOMIC DNA]</scope>
    <source>
        <strain evidence="3 4">ZGLJ7-1</strain>
    </source>
</reference>
<keyword evidence="3" id="KW-0808">Transferase</keyword>
<protein>
    <submittedName>
        <fullName evidence="3">Acyltransferase</fullName>
        <ecNumber evidence="3">2.3.-.-</ecNumber>
    </submittedName>
</protein>
<dbReference type="Proteomes" id="UP001334501">
    <property type="component" value="Unassembled WGS sequence"/>
</dbReference>
<evidence type="ECO:0000313" key="4">
    <source>
        <dbReference type="Proteomes" id="UP001334501"/>
    </source>
</evidence>
<feature type="domain" description="Acyltransferase 3" evidence="2">
    <location>
        <begin position="40"/>
        <end position="342"/>
    </location>
</feature>
<dbReference type="RefSeq" id="WP_413840213.1">
    <property type="nucleotide sequence ID" value="NZ_JAXGFO010000007.1"/>
</dbReference>
<feature type="transmembrane region" description="Helical" evidence="1">
    <location>
        <begin position="220"/>
        <end position="238"/>
    </location>
</feature>
<dbReference type="Pfam" id="PF01757">
    <property type="entry name" value="Acyl_transf_3"/>
    <property type="match status" value="1"/>
</dbReference>
<organism evidence="3 4">
    <name type="scientific">Lysobacter zhanggongensis</name>
    <dbReference type="NCBI Taxonomy" id="1774951"/>
    <lineage>
        <taxon>Bacteria</taxon>
        <taxon>Pseudomonadati</taxon>
        <taxon>Pseudomonadota</taxon>
        <taxon>Gammaproteobacteria</taxon>
        <taxon>Lysobacterales</taxon>
        <taxon>Lysobacteraceae</taxon>
        <taxon>Lysobacter</taxon>
    </lineage>
</organism>
<keyword evidence="1" id="KW-0812">Transmembrane</keyword>
<evidence type="ECO:0000259" key="2">
    <source>
        <dbReference type="Pfam" id="PF01757"/>
    </source>
</evidence>
<dbReference type="GO" id="GO:0016746">
    <property type="term" value="F:acyltransferase activity"/>
    <property type="evidence" value="ECO:0007669"/>
    <property type="project" value="UniProtKB-KW"/>
</dbReference>
<feature type="transmembrane region" description="Helical" evidence="1">
    <location>
        <begin position="294"/>
        <end position="315"/>
    </location>
</feature>
<name>A0ABU7YN75_9GAMM</name>
<gene>
    <name evidence="3" type="ORF">SNE33_02375</name>
</gene>
<keyword evidence="4" id="KW-1185">Reference proteome</keyword>
<dbReference type="InterPro" id="IPR002656">
    <property type="entry name" value="Acyl_transf_3_dom"/>
</dbReference>
<accession>A0ABU7YN75</accession>
<dbReference type="EC" id="2.3.-.-" evidence="3"/>
<evidence type="ECO:0000313" key="3">
    <source>
        <dbReference type="EMBL" id="MEG3156752.1"/>
    </source>
</evidence>
<feature type="transmembrane region" description="Helical" evidence="1">
    <location>
        <begin position="189"/>
        <end position="208"/>
    </location>
</feature>
<dbReference type="InterPro" id="IPR050879">
    <property type="entry name" value="Acyltransferase_3"/>
</dbReference>
<dbReference type="PANTHER" id="PTHR23028:SF131">
    <property type="entry name" value="BLR2367 PROTEIN"/>
    <property type="match status" value="1"/>
</dbReference>
<keyword evidence="1" id="KW-1133">Transmembrane helix</keyword>
<sequence length="370" mass="41214">MTIRMRTERRTGPEVAWRRMGAVRATPTGGARPKTARLGELDALRGLAALAVVAFHYTTSYAQQVGHLQPLGFGFTPGNYGVHLFFLISGYVIFMTLEHTRDGMDFVVSRFSRLYPAYWFCIAVTAAVVAAIGLPAQQLAPAELALNLTMVQQFLGGEHLDGSYWTLQVELFFYAQMLLWFMLGQLRHIHWIIAAWLVLAMAHGLVSADGQHFSYTVRELLILRHIPFFALGIVFYRLHQQRSGRDLDIAMIGLCLVAIGIANGPVLLLVALVCTTVFALFVAGRLRFLCIGPFAWLGAISYPLYLLHQAIGFALIHRLEQRGVPSLAAVGLAVVVALSLATAVNRWVERPAMEAIRRTWRRQRERLATA</sequence>
<evidence type="ECO:0000256" key="1">
    <source>
        <dbReference type="SAM" id="Phobius"/>
    </source>
</evidence>
<comment type="caution">
    <text evidence="3">The sequence shown here is derived from an EMBL/GenBank/DDBJ whole genome shotgun (WGS) entry which is preliminary data.</text>
</comment>
<feature type="transmembrane region" description="Helical" evidence="1">
    <location>
        <begin position="327"/>
        <end position="348"/>
    </location>
</feature>
<dbReference type="EMBL" id="JAXGFO010000007">
    <property type="protein sequence ID" value="MEG3156752.1"/>
    <property type="molecule type" value="Genomic_DNA"/>
</dbReference>
<feature type="transmembrane region" description="Helical" evidence="1">
    <location>
        <begin position="250"/>
        <end position="282"/>
    </location>
</feature>